<feature type="domain" description="Sulfatase N-terminal" evidence="12">
    <location>
        <begin position="273"/>
        <end position="560"/>
    </location>
</feature>
<dbReference type="PIRSF" id="PIRSF005091">
    <property type="entry name" value="Mmb_sulf_HI1246"/>
    <property type="match status" value="1"/>
</dbReference>
<keyword evidence="7 11" id="KW-0472">Membrane</keyword>
<keyword evidence="9" id="KW-0464">Manganese</keyword>
<feature type="transmembrane region" description="Helical" evidence="11">
    <location>
        <begin position="173"/>
        <end position="192"/>
    </location>
</feature>
<evidence type="ECO:0000256" key="11">
    <source>
        <dbReference type="SAM" id="Phobius"/>
    </source>
</evidence>
<evidence type="ECO:0000256" key="4">
    <source>
        <dbReference type="ARBA" id="ARBA00022475"/>
    </source>
</evidence>
<dbReference type="Gene3D" id="3.30.1120.170">
    <property type="match status" value="1"/>
</dbReference>
<dbReference type="InterPro" id="IPR000917">
    <property type="entry name" value="Sulfatase_N"/>
</dbReference>
<evidence type="ECO:0000256" key="5">
    <source>
        <dbReference type="ARBA" id="ARBA00022692"/>
    </source>
</evidence>
<comment type="similarity">
    <text evidence="3">Belongs to the LTA synthase family.</text>
</comment>
<dbReference type="InterPro" id="IPR050448">
    <property type="entry name" value="OpgB/LTA_synthase_biosynth"/>
</dbReference>
<gene>
    <name evidence="13" type="ORF">SAMN02745941_04244</name>
</gene>
<evidence type="ECO:0000256" key="9">
    <source>
        <dbReference type="PIRSR" id="PIRSR005091-2"/>
    </source>
</evidence>
<reference evidence="13 14" key="1">
    <citation type="submission" date="2016-11" db="EMBL/GenBank/DDBJ databases">
        <authorList>
            <person name="Jaros S."/>
            <person name="Januszkiewicz K."/>
            <person name="Wedrychowicz H."/>
        </authorList>
    </citation>
    <scope>NUCLEOTIDE SEQUENCE [LARGE SCALE GENOMIC DNA]</scope>
    <source>
        <strain evidence="13 14">DSM 6191</strain>
    </source>
</reference>
<evidence type="ECO:0000256" key="3">
    <source>
        <dbReference type="ARBA" id="ARBA00009983"/>
    </source>
</evidence>
<dbReference type="EMBL" id="FQXU01000018">
    <property type="protein sequence ID" value="SHI72046.1"/>
    <property type="molecule type" value="Genomic_DNA"/>
</dbReference>
<dbReference type="PANTHER" id="PTHR47371:SF3">
    <property type="entry name" value="PHOSPHOGLYCEROL TRANSFERASE I"/>
    <property type="match status" value="1"/>
</dbReference>
<feature type="binding site" evidence="9">
    <location>
        <position position="436"/>
    </location>
    <ligand>
        <name>substrate</name>
    </ligand>
</feature>
<feature type="transmembrane region" description="Helical" evidence="11">
    <location>
        <begin position="92"/>
        <end position="112"/>
    </location>
</feature>
<dbReference type="RefSeq" id="WP_073022558.1">
    <property type="nucleotide sequence ID" value="NZ_FQXU01000018.1"/>
</dbReference>
<dbReference type="PANTHER" id="PTHR47371">
    <property type="entry name" value="LIPOTEICHOIC ACID SYNTHASE"/>
    <property type="match status" value="1"/>
</dbReference>
<dbReference type="CDD" id="cd16015">
    <property type="entry name" value="LTA_synthase"/>
    <property type="match status" value="1"/>
</dbReference>
<dbReference type="AlphaFoldDB" id="A0A1M6DFK3"/>
<dbReference type="InterPro" id="IPR012160">
    <property type="entry name" value="LtaS-like"/>
</dbReference>
<feature type="transmembrane region" description="Helical" evidence="11">
    <location>
        <begin position="137"/>
        <end position="161"/>
    </location>
</feature>
<evidence type="ECO:0000256" key="1">
    <source>
        <dbReference type="ARBA" id="ARBA00004651"/>
    </source>
</evidence>
<comment type="subcellular location">
    <subcellularLocation>
        <location evidence="1">Cell membrane</location>
        <topology evidence="1">Multi-pass membrane protein</topology>
    </subcellularLocation>
</comment>
<keyword evidence="5 11" id="KW-0812">Transmembrane</keyword>
<dbReference type="GO" id="GO:0046872">
    <property type="term" value="F:metal ion binding"/>
    <property type="evidence" value="ECO:0007669"/>
    <property type="project" value="UniProtKB-KW"/>
</dbReference>
<evidence type="ECO:0000256" key="2">
    <source>
        <dbReference type="ARBA" id="ARBA00004936"/>
    </source>
</evidence>
<organism evidence="13 14">
    <name type="scientific">Clostridium intestinale DSM 6191</name>
    <dbReference type="NCBI Taxonomy" id="1121320"/>
    <lineage>
        <taxon>Bacteria</taxon>
        <taxon>Bacillati</taxon>
        <taxon>Bacillota</taxon>
        <taxon>Clostridia</taxon>
        <taxon>Eubacteriales</taxon>
        <taxon>Clostridiaceae</taxon>
        <taxon>Clostridium</taxon>
    </lineage>
</organism>
<keyword evidence="4" id="KW-1003">Cell membrane</keyword>
<feature type="transmembrane region" description="Helical" evidence="11">
    <location>
        <begin position="22"/>
        <end position="47"/>
    </location>
</feature>
<evidence type="ECO:0000256" key="8">
    <source>
        <dbReference type="PIRSR" id="PIRSR005091-1"/>
    </source>
</evidence>
<feature type="active site" evidence="8">
    <location>
        <position position="323"/>
    </location>
</feature>
<sequence length="623" mass="71933">MNIKELQTNPVKIIEKNLNKNLIIRCVFYFLILFSIIFKGVFFQGFIENKNVYSFDFFAGYSSAIYFFKYYAAFAGIFLSFGLLFRGKGKWIYLLVIDLLLTLLFILDLWYFRGFMTVPSILVATQTANLDNMSGSILSMTSPMDIIFILDILLLSIYIFIFRKSFKNIKSNIKGFAVSFLLSIIYIAYVPFNINVLGNTDVKNSYLFSNYDSTDTARYFSSIGYHLFDLYNVYKDLKPYELTAEEQQDITNFYDKKNENLPDNEYKGLFKDKNLLIIQVESLENFVIGQTVNGQEITPNLNKLLNNSIYFPKVYEQVNEGTSSDSDLMVNTSMLPLRKGSTFFRYPVRNYNSLPKLLGELGYESTAIHPDRGSFWNYAQGLKGIGFDNFIDYYSFNPDEVIGLGLSDETYFKQVVPMIEKMKQPFYTFTVTLTNHGPFDLPDKYKELNLTGELKDSILGNSFQTAHYTDKQIGMFLEELDKKGLLDNTVVAIEGDHTGVHKYYNDKVEELKNPEAWWLDKEDSSVPLIIYQKNLQNSFKSDIAGGQIDIMPTLAYLMGIDESKYINTALGRNLLKTNKSFAVMTNRSVRGTLTEEEKEFYINSLELSDKMIKSDYFENYYNK</sequence>
<evidence type="ECO:0000256" key="6">
    <source>
        <dbReference type="ARBA" id="ARBA00022989"/>
    </source>
</evidence>
<dbReference type="Pfam" id="PF00884">
    <property type="entry name" value="Sulfatase"/>
    <property type="match status" value="1"/>
</dbReference>
<proteinExistence type="inferred from homology"/>
<dbReference type="SUPFAM" id="SSF53649">
    <property type="entry name" value="Alkaline phosphatase-like"/>
    <property type="match status" value="1"/>
</dbReference>
<dbReference type="GO" id="GO:0005886">
    <property type="term" value="C:plasma membrane"/>
    <property type="evidence" value="ECO:0007669"/>
    <property type="project" value="UniProtKB-SubCell"/>
</dbReference>
<evidence type="ECO:0000313" key="13">
    <source>
        <dbReference type="EMBL" id="SHI72046.1"/>
    </source>
</evidence>
<protein>
    <submittedName>
        <fullName evidence="13">Uncharacterized sulfatase</fullName>
    </submittedName>
</protein>
<comment type="pathway">
    <text evidence="2">Cell wall biogenesis; lipoteichoic acid biosynthesis.</text>
</comment>
<feature type="binding site" evidence="10">
    <location>
        <position position="281"/>
    </location>
    <ligand>
        <name>Mn(2+)</name>
        <dbReference type="ChEBI" id="CHEBI:29035"/>
    </ligand>
</feature>
<dbReference type="InterPro" id="IPR017850">
    <property type="entry name" value="Alkaline_phosphatase_core_sf"/>
</dbReference>
<feature type="transmembrane region" description="Helical" evidence="11">
    <location>
        <begin position="67"/>
        <end position="85"/>
    </location>
</feature>
<keyword evidence="9" id="KW-0479">Metal-binding</keyword>
<evidence type="ECO:0000256" key="10">
    <source>
        <dbReference type="PIRSR" id="PIRSR005091-3"/>
    </source>
</evidence>
<feature type="binding site" evidence="10">
    <location>
        <position position="497"/>
    </location>
    <ligand>
        <name>Mn(2+)</name>
        <dbReference type="ChEBI" id="CHEBI:29035"/>
    </ligand>
</feature>
<dbReference type="Proteomes" id="UP000184241">
    <property type="component" value="Unassembled WGS sequence"/>
</dbReference>
<dbReference type="Gene3D" id="3.40.720.10">
    <property type="entry name" value="Alkaline Phosphatase, subunit A"/>
    <property type="match status" value="1"/>
</dbReference>
<evidence type="ECO:0000259" key="12">
    <source>
        <dbReference type="Pfam" id="PF00884"/>
    </source>
</evidence>
<feature type="binding site" evidence="10">
    <location>
        <position position="496"/>
    </location>
    <ligand>
        <name>Mn(2+)</name>
        <dbReference type="ChEBI" id="CHEBI:29035"/>
    </ligand>
</feature>
<name>A0A1M6DFK3_9CLOT</name>
<keyword evidence="6 11" id="KW-1133">Transmembrane helix</keyword>
<accession>A0A1M6DFK3</accession>
<evidence type="ECO:0000313" key="14">
    <source>
        <dbReference type="Proteomes" id="UP000184241"/>
    </source>
</evidence>
<evidence type="ECO:0000256" key="7">
    <source>
        <dbReference type="ARBA" id="ARBA00023136"/>
    </source>
</evidence>